<feature type="domain" description="SWIM-type" evidence="8">
    <location>
        <begin position="623"/>
        <end position="655"/>
    </location>
</feature>
<reference evidence="9 10" key="1">
    <citation type="submission" date="2020-12" db="EMBL/GenBank/DDBJ databases">
        <title>Concerted genomic and epigenomic changes stabilize Arabidopsis allopolyploids.</title>
        <authorList>
            <person name="Chen Z."/>
        </authorList>
    </citation>
    <scope>NUCLEOTIDE SEQUENCE [LARGE SCALE GENOMIC DNA]</scope>
    <source>
        <strain evidence="9">Allo738</strain>
        <tissue evidence="9">Leaf</tissue>
    </source>
</reference>
<sequence length="1292" mass="147215">MTNNELIMSGNHDISFRQEQYMEARQNSELFTSHDYNFALEPLQETNLQIGVSREQNEVWNHGQEHALALQNSGTHSEEIHEKQLVEGKDEVDSQENQNESYDHTFDLSFPDNDDSGTSENDKLALIVSQDLNDNLQLAVGHCMNRDPLPGLNISLSQQLELAPPILQCRSLQTAPEHNLIVGMEFSDVLACRRALRDAAIALRFEMQTVKSDKTRFTAKCNSEGCPWRIHCAKLPGLPTFTIRTIHGSHTCGGISHLGHHQASVQWVADAVTERLKVNPHCKPKEILEQIHQVHGITLTYKQAWRGKERIMAAVRGSYEEDYRLLPRYCDQIRRTNPGSVAVVHGSPVDGSFQQFFISFQASICGFLNACRPLIGLDRTVLKSKYVGTLLLATGFDGEGAVFPLAFAIISEENDSSWQWFLSELRQLLEVNSENMPKLTILSSRDQSIVDGVDTNFPTAFHGLCVHCLTESVRTQFNNSILVNLVWEAAKCLTDFEFEGKMGEIAQISPEAASWIRNIQHSQWATYCFEGTRFGHLTANVSESLNSWVQDASGLPIIQMLESIRRQLMTLFNERRETSMQWSGMLVPSAERHVLEAIEECRLYPVHKANEAQFEVMTSEGKWIVDIRCRTCYCRGWELYGLPCSHAVAALLACRQNVYRFTESYFTVANYRRTYAETIHPVPDKTEWKTTEPARESGEDGEEIVIRPPRDLRQPPRPKKRRSQGEDRGRQKRSSNNLNLMSLDDPQSKSRSMCVPEFNSNNNTTTFAQILVISSIGLLLALALHFRLRKLRHSKNIPRLRSSQKHKGHEKLERFSHYVVRQMGFKDRRECPHLCKLANEYIRKSGSCEEDIYSFFSEEPGADSLFIKLVEEFERCILSYFAYHWSHADLMISQVTNKLSLSLFCHITNRPKTFQILSADVEPKKKLKHIVMAATREQRFERVTKNLKVARVFNTLVEEMKAMGIASVDDSECTEVMAPVAHKDRSPVLLLMGGGMGAGKSTVLKDILKEPFWAGADAVVIEADAFKESDVIYRALSSRGHVDMIKTAEFVHQSSTDAASSLLVTALNEGRDVIMDGTLSWVPFVVQTITMARNVHRHRYRMGAGYKVGENGDVIENYWERIGERQQLQEDGRERKPYRIELVGVVCDAYLAVIRGIRRAIMCRRAVRVRSQLRSHKRFANAFLTYCNLVDNARLYCTNALEGSPKLIGWKEKEKTLLVDPEEIDCLKNVGRLNENADSIYELYRNPNPACEAGSIWKDIVLSPSRFNIQQELKYSIQKVERFKQYLQETPR</sequence>
<dbReference type="PANTHER" id="PTHR31153">
    <property type="entry name" value="CALMODULIN CALCIUM-DEPENDENT NAD KINASE"/>
    <property type="match status" value="1"/>
</dbReference>
<evidence type="ECO:0000256" key="3">
    <source>
        <dbReference type="ARBA" id="ARBA00022771"/>
    </source>
</evidence>
<dbReference type="InterPro" id="IPR018289">
    <property type="entry name" value="MULE_transposase_dom"/>
</dbReference>
<evidence type="ECO:0000313" key="9">
    <source>
        <dbReference type="EMBL" id="KAG7637993.1"/>
    </source>
</evidence>
<evidence type="ECO:0000256" key="1">
    <source>
        <dbReference type="ARBA" id="ARBA00022723"/>
    </source>
</evidence>
<dbReference type="EMBL" id="JAEFBK010000002">
    <property type="protein sequence ID" value="KAG7637993.1"/>
    <property type="molecule type" value="Genomic_DNA"/>
</dbReference>
<feature type="region of interest" description="Disordered" evidence="7">
    <location>
        <begin position="684"/>
        <end position="752"/>
    </location>
</feature>
<keyword evidence="2" id="KW-0547">Nucleotide-binding</keyword>
<proteinExistence type="predicted"/>
<comment type="caution">
    <text evidence="9">The sequence shown here is derived from an EMBL/GenBank/DDBJ whole genome shotgun (WGS) entry which is preliminary data.</text>
</comment>
<dbReference type="PROSITE" id="PS50966">
    <property type="entry name" value="ZF_SWIM"/>
    <property type="match status" value="1"/>
</dbReference>
<dbReference type="GO" id="GO:0005524">
    <property type="term" value="F:ATP binding"/>
    <property type="evidence" value="ECO:0007669"/>
    <property type="project" value="UniProtKB-KW"/>
</dbReference>
<accession>A0A8T2FUJ9</accession>
<gene>
    <name evidence="9" type="ORF">ISN45_At02g024790</name>
</gene>
<evidence type="ECO:0000313" key="10">
    <source>
        <dbReference type="Proteomes" id="UP000694240"/>
    </source>
</evidence>
<name>A0A8T2FUJ9_9BRAS</name>
<keyword evidence="5" id="KW-0067">ATP-binding</keyword>
<keyword evidence="1" id="KW-0479">Metal-binding</keyword>
<organism evidence="9 10">
    <name type="scientific">Arabidopsis thaliana x Arabidopsis arenosa</name>
    <dbReference type="NCBI Taxonomy" id="1240361"/>
    <lineage>
        <taxon>Eukaryota</taxon>
        <taxon>Viridiplantae</taxon>
        <taxon>Streptophyta</taxon>
        <taxon>Embryophyta</taxon>
        <taxon>Tracheophyta</taxon>
        <taxon>Spermatophyta</taxon>
        <taxon>Magnoliopsida</taxon>
        <taxon>eudicotyledons</taxon>
        <taxon>Gunneridae</taxon>
        <taxon>Pentapetalae</taxon>
        <taxon>rosids</taxon>
        <taxon>malvids</taxon>
        <taxon>Brassicales</taxon>
        <taxon>Brassicaceae</taxon>
        <taxon>Camelineae</taxon>
        <taxon>Arabidopsis</taxon>
    </lineage>
</organism>
<dbReference type="PANTHER" id="PTHR31153:SF12">
    <property type="entry name" value="P-LOOP CONTAINING NUCLEOSIDE TRIPHOSPHATE HYDROLASES SUPERFAMILY PROTEIN"/>
    <property type="match status" value="1"/>
</dbReference>
<protein>
    <submittedName>
        <fullName evidence="9">P-loop containing nucleoside triphosphate hydrolase</fullName>
    </submittedName>
</protein>
<evidence type="ECO:0000256" key="6">
    <source>
        <dbReference type="PROSITE-ProRule" id="PRU00325"/>
    </source>
</evidence>
<feature type="region of interest" description="Disordered" evidence="7">
    <location>
        <begin position="87"/>
        <end position="120"/>
    </location>
</feature>
<keyword evidence="3 6" id="KW-0863">Zinc-finger</keyword>
<evidence type="ECO:0000256" key="2">
    <source>
        <dbReference type="ARBA" id="ARBA00022741"/>
    </source>
</evidence>
<dbReference type="Pfam" id="PF03108">
    <property type="entry name" value="DBD_Tnp_Mut"/>
    <property type="match status" value="1"/>
</dbReference>
<dbReference type="InterPro" id="IPR004332">
    <property type="entry name" value="Transposase_MuDR"/>
</dbReference>
<dbReference type="InterPro" id="IPR010488">
    <property type="entry name" value="Zeta_toxin_domain"/>
</dbReference>
<feature type="compositionally biased region" description="Basic and acidic residues" evidence="7">
    <location>
        <begin position="684"/>
        <end position="714"/>
    </location>
</feature>
<dbReference type="InterPro" id="IPR044802">
    <property type="entry name" value="NADKc-like"/>
</dbReference>
<dbReference type="GO" id="GO:0008270">
    <property type="term" value="F:zinc ion binding"/>
    <property type="evidence" value="ECO:0007669"/>
    <property type="project" value="UniProtKB-KW"/>
</dbReference>
<evidence type="ECO:0000256" key="7">
    <source>
        <dbReference type="SAM" id="MobiDB-lite"/>
    </source>
</evidence>
<dbReference type="Pfam" id="PF06414">
    <property type="entry name" value="Zeta_toxin"/>
    <property type="match status" value="1"/>
</dbReference>
<dbReference type="SMART" id="SM00575">
    <property type="entry name" value="ZnF_PMZ"/>
    <property type="match status" value="1"/>
</dbReference>
<keyword evidence="10" id="KW-1185">Reference proteome</keyword>
<evidence type="ECO:0000256" key="5">
    <source>
        <dbReference type="ARBA" id="ARBA00022840"/>
    </source>
</evidence>
<dbReference type="InterPro" id="IPR007527">
    <property type="entry name" value="Znf_SWIM"/>
</dbReference>
<dbReference type="Pfam" id="PF04434">
    <property type="entry name" value="SWIM"/>
    <property type="match status" value="1"/>
</dbReference>
<evidence type="ECO:0000256" key="4">
    <source>
        <dbReference type="ARBA" id="ARBA00022833"/>
    </source>
</evidence>
<dbReference type="GO" id="GO:0016301">
    <property type="term" value="F:kinase activity"/>
    <property type="evidence" value="ECO:0007669"/>
    <property type="project" value="InterPro"/>
</dbReference>
<dbReference type="InterPro" id="IPR006564">
    <property type="entry name" value="Znf_PMZ"/>
</dbReference>
<dbReference type="GO" id="GO:0016787">
    <property type="term" value="F:hydrolase activity"/>
    <property type="evidence" value="ECO:0007669"/>
    <property type="project" value="UniProtKB-KW"/>
</dbReference>
<keyword evidence="4" id="KW-0862">Zinc</keyword>
<dbReference type="Pfam" id="PF10551">
    <property type="entry name" value="MULE"/>
    <property type="match status" value="1"/>
</dbReference>
<evidence type="ECO:0000259" key="8">
    <source>
        <dbReference type="PROSITE" id="PS50966"/>
    </source>
</evidence>
<keyword evidence="9" id="KW-0378">Hydrolase</keyword>
<dbReference type="Proteomes" id="UP000694240">
    <property type="component" value="Chromosome 2"/>
</dbReference>